<dbReference type="STRING" id="105785.A0A2J7QST0"/>
<dbReference type="Pfam" id="PF13843">
    <property type="entry name" value="DDE_Tnp_1_7"/>
    <property type="match status" value="2"/>
</dbReference>
<dbReference type="InterPro" id="IPR029526">
    <property type="entry name" value="PGBD"/>
</dbReference>
<accession>A0A2J7QST0</accession>
<dbReference type="InParanoid" id="A0A2J7QST0"/>
<evidence type="ECO:0000313" key="3">
    <source>
        <dbReference type="Proteomes" id="UP000235965"/>
    </source>
</evidence>
<reference evidence="2 3" key="1">
    <citation type="submission" date="2017-12" db="EMBL/GenBank/DDBJ databases">
        <title>Hemimetabolous genomes reveal molecular basis of termite eusociality.</title>
        <authorList>
            <person name="Harrison M.C."/>
            <person name="Jongepier E."/>
            <person name="Robertson H.M."/>
            <person name="Arning N."/>
            <person name="Bitard-Feildel T."/>
            <person name="Chao H."/>
            <person name="Childers C.P."/>
            <person name="Dinh H."/>
            <person name="Doddapaneni H."/>
            <person name="Dugan S."/>
            <person name="Gowin J."/>
            <person name="Greiner C."/>
            <person name="Han Y."/>
            <person name="Hu H."/>
            <person name="Hughes D.S.T."/>
            <person name="Huylmans A.-K."/>
            <person name="Kemena C."/>
            <person name="Kremer L.P.M."/>
            <person name="Lee S.L."/>
            <person name="Lopez-Ezquerra A."/>
            <person name="Mallet L."/>
            <person name="Monroy-Kuhn J.M."/>
            <person name="Moser A."/>
            <person name="Murali S.C."/>
            <person name="Muzny D.M."/>
            <person name="Otani S."/>
            <person name="Piulachs M.-D."/>
            <person name="Poelchau M."/>
            <person name="Qu J."/>
            <person name="Schaub F."/>
            <person name="Wada-Katsumata A."/>
            <person name="Worley K.C."/>
            <person name="Xie Q."/>
            <person name="Ylla G."/>
            <person name="Poulsen M."/>
            <person name="Gibbs R.A."/>
            <person name="Schal C."/>
            <person name="Richards S."/>
            <person name="Belles X."/>
            <person name="Korb J."/>
            <person name="Bornberg-Bauer E."/>
        </authorList>
    </citation>
    <scope>NUCLEOTIDE SEQUENCE [LARGE SCALE GENOMIC DNA]</scope>
    <source>
        <tissue evidence="2">Whole body</tissue>
    </source>
</reference>
<evidence type="ECO:0000313" key="2">
    <source>
        <dbReference type="EMBL" id="PNF31638.1"/>
    </source>
</evidence>
<evidence type="ECO:0000259" key="1">
    <source>
        <dbReference type="Pfam" id="PF13843"/>
    </source>
</evidence>
<gene>
    <name evidence="2" type="ORF">B7P43_G17183</name>
</gene>
<comment type="caution">
    <text evidence="2">The sequence shown here is derived from an EMBL/GenBank/DDBJ whole genome shotgun (WGS) entry which is preliminary data.</text>
</comment>
<keyword evidence="3" id="KW-1185">Reference proteome</keyword>
<dbReference type="PANTHER" id="PTHR46599">
    <property type="entry name" value="PIGGYBAC TRANSPOSABLE ELEMENT-DERIVED PROTEIN 4"/>
    <property type="match status" value="1"/>
</dbReference>
<dbReference type="EMBL" id="NEVH01011226">
    <property type="protein sequence ID" value="PNF31638.1"/>
    <property type="molecule type" value="Genomic_DNA"/>
</dbReference>
<organism evidence="2 3">
    <name type="scientific">Cryptotermes secundus</name>
    <dbReference type="NCBI Taxonomy" id="105785"/>
    <lineage>
        <taxon>Eukaryota</taxon>
        <taxon>Metazoa</taxon>
        <taxon>Ecdysozoa</taxon>
        <taxon>Arthropoda</taxon>
        <taxon>Hexapoda</taxon>
        <taxon>Insecta</taxon>
        <taxon>Pterygota</taxon>
        <taxon>Neoptera</taxon>
        <taxon>Polyneoptera</taxon>
        <taxon>Dictyoptera</taxon>
        <taxon>Blattodea</taxon>
        <taxon>Blattoidea</taxon>
        <taxon>Termitoidae</taxon>
        <taxon>Kalotermitidae</taxon>
        <taxon>Cryptotermitinae</taxon>
        <taxon>Cryptotermes</taxon>
    </lineage>
</organism>
<dbReference type="PANTHER" id="PTHR46599:SF3">
    <property type="entry name" value="PIGGYBAC TRANSPOSABLE ELEMENT-DERIVED PROTEIN 4"/>
    <property type="match status" value="1"/>
</dbReference>
<dbReference type="AlphaFoldDB" id="A0A2J7QST0"/>
<proteinExistence type="predicted"/>
<name>A0A2J7QST0_9NEOP</name>
<feature type="domain" description="PiggyBac transposable element-derived protein" evidence="1">
    <location>
        <begin position="203"/>
        <end position="284"/>
    </location>
</feature>
<sequence length="321" mass="38089">SELAELFFGDSFFDMLCQETNRYYLQHHEHYDRSHKALKWVDVTSAEMRKFFVIIFLMGHTRRDNLKEYWSTDTFLEIPIFGKLMSHKRFEQIWWCLHFNDNELQPQSTSRLFKIQPLSNFFVQKFQTVYKPNQQLSLDESAILWRGRLHMRTYNPGKLTKYGLLVCVVTESTSGYTGNLEIYSEECKSLKRGETTFRRKGEGSWRDTRVVNMISTIHNSNMVDVQRRHGQVKQPVCISRYNMFMKGVDRAHQYLAYYSLPRKTVKWTKEVALWLINCAIFNSFLVFKNLNPHSKLKYKEFLLNVAKAWATDHTVADTVLV</sequence>
<dbReference type="Proteomes" id="UP000235965">
    <property type="component" value="Unassembled WGS sequence"/>
</dbReference>
<feature type="non-terminal residue" evidence="2">
    <location>
        <position position="1"/>
    </location>
</feature>
<feature type="domain" description="PiggyBac transposable element-derived protein" evidence="1">
    <location>
        <begin position="5"/>
        <end position="193"/>
    </location>
</feature>
<protein>
    <recommendedName>
        <fullName evidence="1">PiggyBac transposable element-derived protein domain-containing protein</fullName>
    </recommendedName>
</protein>